<evidence type="ECO:0000256" key="1">
    <source>
        <dbReference type="ARBA" id="ARBA00023015"/>
    </source>
</evidence>
<reference evidence="5 6" key="1">
    <citation type="submission" date="2018-03" db="EMBL/GenBank/DDBJ databases">
        <title>Genomic Encyclopedia of Archaeal and Bacterial Type Strains, Phase II (KMG-II): from individual species to whole genera.</title>
        <authorList>
            <person name="Goeker M."/>
        </authorList>
    </citation>
    <scope>NUCLEOTIDE SEQUENCE [LARGE SCALE GENOMIC DNA]</scope>
    <source>
        <strain evidence="5 6">DSM 45312</strain>
    </source>
</reference>
<dbReference type="InterPro" id="IPR010982">
    <property type="entry name" value="Lambda_DNA-bd_dom_sf"/>
</dbReference>
<evidence type="ECO:0000313" key="5">
    <source>
        <dbReference type="EMBL" id="PSL00309.1"/>
    </source>
</evidence>
<dbReference type="EMBL" id="PYGA01000002">
    <property type="protein sequence ID" value="PSL00309.1"/>
    <property type="molecule type" value="Genomic_DNA"/>
</dbReference>
<evidence type="ECO:0000313" key="6">
    <source>
        <dbReference type="Proteomes" id="UP000240542"/>
    </source>
</evidence>
<evidence type="ECO:0000256" key="2">
    <source>
        <dbReference type="ARBA" id="ARBA00023125"/>
    </source>
</evidence>
<comment type="caution">
    <text evidence="5">The sequence shown here is derived from an EMBL/GenBank/DDBJ whole genome shotgun (WGS) entry which is preliminary data.</text>
</comment>
<dbReference type="CDD" id="cd06267">
    <property type="entry name" value="PBP1_LacI_sugar_binding-like"/>
    <property type="match status" value="1"/>
</dbReference>
<dbReference type="PANTHER" id="PTHR30146:SF153">
    <property type="entry name" value="LACTOSE OPERON REPRESSOR"/>
    <property type="match status" value="1"/>
</dbReference>
<dbReference type="PROSITE" id="PS50932">
    <property type="entry name" value="HTH_LACI_2"/>
    <property type="match status" value="1"/>
</dbReference>
<evidence type="ECO:0000256" key="3">
    <source>
        <dbReference type="ARBA" id="ARBA00023163"/>
    </source>
</evidence>
<protein>
    <submittedName>
        <fullName evidence="5">LacI family transcriptional regulator</fullName>
    </submittedName>
</protein>
<keyword evidence="6" id="KW-1185">Reference proteome</keyword>
<organism evidence="5 6">
    <name type="scientific">Murinocardiopsis flavida</name>
    <dbReference type="NCBI Taxonomy" id="645275"/>
    <lineage>
        <taxon>Bacteria</taxon>
        <taxon>Bacillati</taxon>
        <taxon>Actinomycetota</taxon>
        <taxon>Actinomycetes</taxon>
        <taxon>Streptosporangiales</taxon>
        <taxon>Nocardiopsidaceae</taxon>
        <taxon>Murinocardiopsis</taxon>
    </lineage>
</organism>
<dbReference type="PANTHER" id="PTHR30146">
    <property type="entry name" value="LACI-RELATED TRANSCRIPTIONAL REPRESSOR"/>
    <property type="match status" value="1"/>
</dbReference>
<sequence>MRESRPVTLITVARQAGVSKTTASDALTGTGRVSPATRDRVMQTATMLGYVPNSSARHLRRAVTGTIGLHLPEVLTRSDYYMRFVFGAVDQAAAHGYDLTLITSGHGSVRPRLPRVDGIVLGDPLGGDAAVEHLIGSELPIVTCERFPGRDVLDGVVRSEHDAALRVLLDHLHDAGARRPALVVSSGESDWAADLGRGYREWCREHRVEPRIRTITFGSGTEAAAPAAADLLSAHPDTDALVCGPDGAAAAALPVIRAAGREAGRDLLLASCVDSPAMAEADPPITAIDLRPREAGARCAELLFEVLNGSAPPGTERIHPIALVPRASTQGTH</sequence>
<dbReference type="SUPFAM" id="SSF47413">
    <property type="entry name" value="lambda repressor-like DNA-binding domains"/>
    <property type="match status" value="1"/>
</dbReference>
<dbReference type="RefSeq" id="WP_211301152.1">
    <property type="nucleotide sequence ID" value="NZ_PYGA01000002.1"/>
</dbReference>
<evidence type="ECO:0000259" key="4">
    <source>
        <dbReference type="PROSITE" id="PS50932"/>
    </source>
</evidence>
<dbReference type="SMART" id="SM00354">
    <property type="entry name" value="HTH_LACI"/>
    <property type="match status" value="1"/>
</dbReference>
<dbReference type="CDD" id="cd01392">
    <property type="entry name" value="HTH_LacI"/>
    <property type="match status" value="1"/>
</dbReference>
<dbReference type="InterPro" id="IPR046335">
    <property type="entry name" value="LacI/GalR-like_sensor"/>
</dbReference>
<keyword evidence="1" id="KW-0805">Transcription regulation</keyword>
<dbReference type="AlphaFoldDB" id="A0A2P8DSW2"/>
<keyword evidence="3" id="KW-0804">Transcription</keyword>
<gene>
    <name evidence="5" type="ORF">CLV63_102436</name>
</gene>
<dbReference type="Gene3D" id="1.10.260.40">
    <property type="entry name" value="lambda repressor-like DNA-binding domains"/>
    <property type="match status" value="1"/>
</dbReference>
<dbReference type="InterPro" id="IPR028082">
    <property type="entry name" value="Peripla_BP_I"/>
</dbReference>
<keyword evidence="2" id="KW-0238">DNA-binding</keyword>
<dbReference type="SUPFAM" id="SSF53822">
    <property type="entry name" value="Periplasmic binding protein-like I"/>
    <property type="match status" value="1"/>
</dbReference>
<dbReference type="Gene3D" id="3.40.50.2300">
    <property type="match status" value="2"/>
</dbReference>
<feature type="domain" description="HTH lacI-type" evidence="4">
    <location>
        <begin position="7"/>
        <end position="61"/>
    </location>
</feature>
<dbReference type="Pfam" id="PF00356">
    <property type="entry name" value="LacI"/>
    <property type="match status" value="1"/>
</dbReference>
<accession>A0A2P8DSW2</accession>
<dbReference type="GO" id="GO:0003700">
    <property type="term" value="F:DNA-binding transcription factor activity"/>
    <property type="evidence" value="ECO:0007669"/>
    <property type="project" value="TreeGrafter"/>
</dbReference>
<proteinExistence type="predicted"/>
<dbReference type="Proteomes" id="UP000240542">
    <property type="component" value="Unassembled WGS sequence"/>
</dbReference>
<dbReference type="InterPro" id="IPR000843">
    <property type="entry name" value="HTH_LacI"/>
</dbReference>
<name>A0A2P8DSW2_9ACTN</name>
<dbReference type="Pfam" id="PF13377">
    <property type="entry name" value="Peripla_BP_3"/>
    <property type="match status" value="1"/>
</dbReference>
<dbReference type="GO" id="GO:0000976">
    <property type="term" value="F:transcription cis-regulatory region binding"/>
    <property type="evidence" value="ECO:0007669"/>
    <property type="project" value="TreeGrafter"/>
</dbReference>